<comment type="caution">
    <text evidence="1">The sequence shown here is derived from an EMBL/GenBank/DDBJ whole genome shotgun (WGS) entry which is preliminary data.</text>
</comment>
<gene>
    <name evidence="1" type="ORF">DI598_10660</name>
</gene>
<proteinExistence type="predicted"/>
<name>A0A2W5EX81_9SPHI</name>
<organism evidence="1 2">
    <name type="scientific">Pseudopedobacter saltans</name>
    <dbReference type="NCBI Taxonomy" id="151895"/>
    <lineage>
        <taxon>Bacteria</taxon>
        <taxon>Pseudomonadati</taxon>
        <taxon>Bacteroidota</taxon>
        <taxon>Sphingobacteriia</taxon>
        <taxon>Sphingobacteriales</taxon>
        <taxon>Sphingobacteriaceae</taxon>
        <taxon>Pseudopedobacter</taxon>
    </lineage>
</organism>
<reference evidence="1 2" key="1">
    <citation type="submission" date="2017-11" db="EMBL/GenBank/DDBJ databases">
        <title>Infants hospitalized years apart are colonized by the same room-sourced microbial strains.</title>
        <authorList>
            <person name="Brooks B."/>
            <person name="Olm M.R."/>
            <person name="Firek B.A."/>
            <person name="Baker R."/>
            <person name="Thomas B.C."/>
            <person name="Morowitz M.J."/>
            <person name="Banfield J.F."/>
        </authorList>
    </citation>
    <scope>NUCLEOTIDE SEQUENCE [LARGE SCALE GENOMIC DNA]</scope>
    <source>
        <strain evidence="1">S2_009_000_R2_76</strain>
    </source>
</reference>
<dbReference type="PROSITE" id="PS51257">
    <property type="entry name" value="PROKAR_LIPOPROTEIN"/>
    <property type="match status" value="1"/>
</dbReference>
<sequence>MRNYIKLLGFLGLTVFILVSCSKEYSVDPDISKVDSSAFTIAEVVLIANSDSVVTATQVGVLGNNADTASNYIKLPIKVSKAGLYDIRTVAYFGSDSLILQGSGYVSILDSIIKVYPVNIGDFATGTYTTDSIKGNKVYWNDTATGYRINIIITVDQSITTNPTNPVSLATDSSWSFTLNYNGKDSVINGIFDDMELVASTTMPSQSVYGCNGDATGGTDYFNFDLSFKMPTDFSKLPITLSTSDINSYMNLTVTDKDNNTFLAATTLTNTKGSIIITKYDASTKTISGTFSGTLQNIVAGNSPTTCTISNGSFKARVP</sequence>
<dbReference type="EMBL" id="QFOI01000181">
    <property type="protein sequence ID" value="PZP47808.1"/>
    <property type="molecule type" value="Genomic_DNA"/>
</dbReference>
<dbReference type="AlphaFoldDB" id="A0A2W5EX81"/>
<evidence type="ECO:0000313" key="2">
    <source>
        <dbReference type="Proteomes" id="UP000249645"/>
    </source>
</evidence>
<dbReference type="Proteomes" id="UP000249645">
    <property type="component" value="Unassembled WGS sequence"/>
</dbReference>
<protein>
    <submittedName>
        <fullName evidence="1">Uncharacterized protein</fullName>
    </submittedName>
</protein>
<evidence type="ECO:0000313" key="1">
    <source>
        <dbReference type="EMBL" id="PZP47808.1"/>
    </source>
</evidence>
<accession>A0A2W5EX81</accession>